<evidence type="ECO:0000256" key="11">
    <source>
        <dbReference type="ARBA" id="ARBA00022825"/>
    </source>
</evidence>
<keyword evidence="14" id="KW-0865">Zymogen</keyword>
<dbReference type="InterPro" id="IPR036852">
    <property type="entry name" value="Peptidase_S8/S53_dom_sf"/>
</dbReference>
<comment type="cofactor">
    <cofactor evidence="2">
        <name>Ca(2+)</name>
        <dbReference type="ChEBI" id="CHEBI:29108"/>
    </cofactor>
</comment>
<dbReference type="GO" id="GO:0006508">
    <property type="term" value="P:proteolysis"/>
    <property type="evidence" value="ECO:0007669"/>
    <property type="project" value="UniProtKB-KW"/>
</dbReference>
<evidence type="ECO:0000256" key="8">
    <source>
        <dbReference type="ARBA" id="ARBA00022723"/>
    </source>
</evidence>
<dbReference type="Proteomes" id="UP000503462">
    <property type="component" value="Chromosome 2"/>
</dbReference>
<dbReference type="PANTHER" id="PTHR14218">
    <property type="entry name" value="PROTEASE S8 TRIPEPTIDYL PEPTIDASE I CLN2"/>
    <property type="match status" value="1"/>
</dbReference>
<feature type="active site" description="Charge relay system" evidence="16">
    <location>
        <position position="308"/>
    </location>
</feature>
<evidence type="ECO:0000256" key="15">
    <source>
        <dbReference type="ARBA" id="ARBA00023180"/>
    </source>
</evidence>
<proteinExistence type="predicted"/>
<keyword evidence="12" id="KW-0106">Calcium</keyword>
<keyword evidence="9 17" id="KW-0732">Signal</keyword>
<evidence type="ECO:0000256" key="16">
    <source>
        <dbReference type="PROSITE-ProRule" id="PRU01032"/>
    </source>
</evidence>
<evidence type="ECO:0000313" key="19">
    <source>
        <dbReference type="EMBL" id="QIW97935.1"/>
    </source>
</evidence>
<feature type="chain" id="PRO_5026336534" description="tripeptidyl-peptidase II" evidence="17">
    <location>
        <begin position="18"/>
        <end position="651"/>
    </location>
</feature>
<evidence type="ECO:0000313" key="20">
    <source>
        <dbReference type="Proteomes" id="UP000503462"/>
    </source>
</evidence>
<dbReference type="InterPro" id="IPR000209">
    <property type="entry name" value="Peptidase_S8/S53_dom"/>
</dbReference>
<evidence type="ECO:0000256" key="5">
    <source>
        <dbReference type="ARBA" id="ARBA00012462"/>
    </source>
</evidence>
<dbReference type="SMART" id="SM00944">
    <property type="entry name" value="Pro-kuma_activ"/>
    <property type="match status" value="1"/>
</dbReference>
<keyword evidence="13" id="KW-0843">Virulence</keyword>
<keyword evidence="20" id="KW-1185">Reference proteome</keyword>
<keyword evidence="11 16" id="KW-0720">Serine protease</keyword>
<accession>A0A6H0XTD8</accession>
<evidence type="ECO:0000256" key="13">
    <source>
        <dbReference type="ARBA" id="ARBA00023026"/>
    </source>
</evidence>
<evidence type="ECO:0000256" key="1">
    <source>
        <dbReference type="ARBA" id="ARBA00001910"/>
    </source>
</evidence>
<keyword evidence="15" id="KW-0325">Glycoprotein</keyword>
<dbReference type="FunFam" id="3.40.50.200:FF:000015">
    <property type="entry name" value="Tripeptidyl peptidase A"/>
    <property type="match status" value="1"/>
</dbReference>
<dbReference type="GO" id="GO:0046872">
    <property type="term" value="F:metal ion binding"/>
    <property type="evidence" value="ECO:0007669"/>
    <property type="project" value="UniProtKB-KW"/>
</dbReference>
<comment type="caution">
    <text evidence="16">Lacks conserved residue(s) required for the propagation of feature annotation.</text>
</comment>
<dbReference type="InterPro" id="IPR015366">
    <property type="entry name" value="S53_propep"/>
</dbReference>
<feature type="domain" description="Peptidase S53" evidence="18">
    <location>
        <begin position="229"/>
        <end position="650"/>
    </location>
</feature>
<dbReference type="GO" id="GO:0004252">
    <property type="term" value="F:serine-type endopeptidase activity"/>
    <property type="evidence" value="ECO:0007669"/>
    <property type="project" value="UniProtKB-UniRule"/>
</dbReference>
<evidence type="ECO:0000256" key="7">
    <source>
        <dbReference type="ARBA" id="ARBA00022670"/>
    </source>
</evidence>
<feature type="active site" description="Charge relay system" evidence="16">
    <location>
        <position position="312"/>
    </location>
</feature>
<evidence type="ECO:0000259" key="18">
    <source>
        <dbReference type="PROSITE" id="PS51695"/>
    </source>
</evidence>
<keyword evidence="7 16" id="KW-0645">Protease</keyword>
<evidence type="ECO:0000256" key="2">
    <source>
        <dbReference type="ARBA" id="ARBA00001913"/>
    </source>
</evidence>
<evidence type="ECO:0000256" key="14">
    <source>
        <dbReference type="ARBA" id="ARBA00023145"/>
    </source>
</evidence>
<evidence type="ECO:0000256" key="10">
    <source>
        <dbReference type="ARBA" id="ARBA00022801"/>
    </source>
</evidence>
<dbReference type="EMBL" id="CP051140">
    <property type="protein sequence ID" value="QIW97935.1"/>
    <property type="molecule type" value="Genomic_DNA"/>
</dbReference>
<evidence type="ECO:0000256" key="4">
    <source>
        <dbReference type="ARBA" id="ARBA00004239"/>
    </source>
</evidence>
<keyword evidence="6" id="KW-0964">Secreted</keyword>
<name>A0A6H0XTD8_9PEZI</name>
<evidence type="ECO:0000256" key="9">
    <source>
        <dbReference type="ARBA" id="ARBA00022729"/>
    </source>
</evidence>
<dbReference type="EC" id="3.4.14.10" evidence="5"/>
<dbReference type="CDD" id="cd04056">
    <property type="entry name" value="Peptidases_S53"/>
    <property type="match status" value="1"/>
</dbReference>
<dbReference type="GO" id="GO:0008240">
    <property type="term" value="F:tripeptidyl-peptidase activity"/>
    <property type="evidence" value="ECO:0007669"/>
    <property type="project" value="UniProtKB-EC"/>
</dbReference>
<dbReference type="SUPFAM" id="SSF54897">
    <property type="entry name" value="Protease propeptides/inhibitors"/>
    <property type="match status" value="1"/>
</dbReference>
<dbReference type="InterPro" id="IPR050819">
    <property type="entry name" value="Tripeptidyl-peptidase_I"/>
</dbReference>
<dbReference type="AlphaFoldDB" id="A0A6H0XTD8"/>
<dbReference type="OrthoDB" id="409122at2759"/>
<evidence type="ECO:0000256" key="6">
    <source>
        <dbReference type="ARBA" id="ARBA00022525"/>
    </source>
</evidence>
<dbReference type="SUPFAM" id="SSF52743">
    <property type="entry name" value="Subtilisin-like"/>
    <property type="match status" value="1"/>
</dbReference>
<dbReference type="GO" id="GO:0005576">
    <property type="term" value="C:extracellular region"/>
    <property type="evidence" value="ECO:0007669"/>
    <property type="project" value="UniProtKB-SubCell"/>
</dbReference>
<comment type="subcellular location">
    <subcellularLocation>
        <location evidence="4">Secreted</location>
        <location evidence="4">Extracellular space</location>
    </subcellularLocation>
</comment>
<dbReference type="InterPro" id="IPR030400">
    <property type="entry name" value="Sedolisin_dom"/>
</dbReference>
<dbReference type="CDD" id="cd11377">
    <property type="entry name" value="Pro-peptidase_S53"/>
    <property type="match status" value="1"/>
</dbReference>
<comment type="catalytic activity">
    <reaction evidence="1">
        <text>Release of an N-terminal tripeptide from a polypeptide.</text>
        <dbReference type="EC" id="3.4.14.10"/>
    </reaction>
</comment>
<dbReference type="Pfam" id="PF00082">
    <property type="entry name" value="Peptidase_S8"/>
    <property type="match status" value="1"/>
</dbReference>
<comment type="function">
    <text evidence="3">Secreted tripeptidyl-peptidase which degrades proteins at acidic pHs and is involved in virulence.</text>
</comment>
<gene>
    <name evidence="19" type="ORF">AMS68_003453</name>
</gene>
<feature type="signal peptide" evidence="17">
    <location>
        <begin position="1"/>
        <end position="17"/>
    </location>
</feature>
<keyword evidence="10 16" id="KW-0378">Hydrolase</keyword>
<evidence type="ECO:0000256" key="3">
    <source>
        <dbReference type="ARBA" id="ARBA00002451"/>
    </source>
</evidence>
<dbReference type="Gene3D" id="3.40.50.200">
    <property type="entry name" value="Peptidase S8/S53 domain"/>
    <property type="match status" value="1"/>
</dbReference>
<feature type="active site" description="Charge relay system" evidence="16">
    <location>
        <position position="568"/>
    </location>
</feature>
<dbReference type="PROSITE" id="PS51695">
    <property type="entry name" value="SEDOLISIN"/>
    <property type="match status" value="1"/>
</dbReference>
<dbReference type="Pfam" id="PF09286">
    <property type="entry name" value="Pro-kuma_activ"/>
    <property type="match status" value="1"/>
</dbReference>
<dbReference type="PANTHER" id="PTHR14218:SF19">
    <property type="entry name" value="SERINE PROTEASE AORO, PUTATIVE (AFU_ORTHOLOGUE AFUA_6G10250)-RELATED"/>
    <property type="match status" value="1"/>
</dbReference>
<organism evidence="19 20">
    <name type="scientific">Peltaster fructicola</name>
    <dbReference type="NCBI Taxonomy" id="286661"/>
    <lineage>
        <taxon>Eukaryota</taxon>
        <taxon>Fungi</taxon>
        <taxon>Dikarya</taxon>
        <taxon>Ascomycota</taxon>
        <taxon>Pezizomycotina</taxon>
        <taxon>Dothideomycetes</taxon>
        <taxon>Dothideomycetes incertae sedis</taxon>
        <taxon>Peltaster</taxon>
    </lineage>
</organism>
<reference evidence="19 20" key="1">
    <citation type="journal article" date="2016" name="Sci. Rep.">
        <title>Peltaster fructicola genome reveals evolution from an invasive phytopathogen to an ectophytic parasite.</title>
        <authorList>
            <person name="Xu C."/>
            <person name="Chen H."/>
            <person name="Gleason M.L."/>
            <person name="Xu J.R."/>
            <person name="Liu H."/>
            <person name="Zhang R."/>
            <person name="Sun G."/>
        </authorList>
    </citation>
    <scope>NUCLEOTIDE SEQUENCE [LARGE SCALE GENOMIC DNA]</scope>
    <source>
        <strain evidence="19 20">LNHT1506</strain>
    </source>
</reference>
<protein>
    <recommendedName>
        <fullName evidence="5">tripeptidyl-peptidase II</fullName>
        <ecNumber evidence="5">3.4.14.10</ecNumber>
    </recommendedName>
</protein>
<keyword evidence="8" id="KW-0479">Metal-binding</keyword>
<evidence type="ECO:0000256" key="12">
    <source>
        <dbReference type="ARBA" id="ARBA00022837"/>
    </source>
</evidence>
<sequence length="651" mass="70656">MLFSVFASSFLVAGVLASPLTAPHVVHEKRSALPHGWVRRGALDKDIVLPMRIALTQSNLDNGHDWLMDVSTPGSENYGKHWTAEDVVNAFAPSDETISTVKSWLESAGIPETRHKLSDSRGWLKVDLKVAEAENLLKTKYHLYQHSNGQSQVACEQYSLPANIKDKHVDLVWPTVHFDTKLMKKSDESLAKRGHPTLGSPNSGSLPKLGQWLGGIGNVIQELSDCDKQITPWCLRVLYGLPPNQLLKTNPKNSYGIVEYTPQAYRPEDLDLFFSNFSTQQVGERPIEIDIDGGIVQQEVAGFGYNGESDLDLEYAMTLVYPQNVTLYQVGDETGTGSFSNLLDAFDGSFCADDNPNFDGVYPNPLPGGYQGPEQCGGIATTKVISTSYGYNEIDLTPLYEQRQCNEYLKLGLTGTSFLFSSGDNGVAGNLNECTIPGSPYGLNETLNNGTNGLFTPSFPSTCPYITAVGATQVKNNTNILIDLAIGQEPEMACEEVIYSGGGFSNVFPLPSYQSSAVKNYYANHNPPYGADRYNNSRAVRGYPDISANGANYVVAVDSQFALVYGTSASSPTLGSILTLINQERLNIGKSAIGFINPVAYAHPEVFNDITEGNNPGCGTSGFSAVSQWDPVTGLGTPNFPKMLALWLSLP</sequence>
<evidence type="ECO:0000256" key="17">
    <source>
        <dbReference type="SAM" id="SignalP"/>
    </source>
</evidence>